<dbReference type="PANTHER" id="PTHR43404">
    <property type="entry name" value="LIPOPOLYSACCHARIDE CHOLINEPHOSPHOTRANSFERASE LICD"/>
    <property type="match status" value="1"/>
</dbReference>
<dbReference type="RefSeq" id="WP_190997159.1">
    <property type="nucleotide sequence ID" value="NZ_JACXSI010000008.1"/>
</dbReference>
<dbReference type="PANTHER" id="PTHR43404:SF2">
    <property type="entry name" value="LIPOPOLYSACCHARIDE CHOLINEPHOSPHOTRANSFERASE LICD"/>
    <property type="match status" value="1"/>
</dbReference>
<proteinExistence type="predicted"/>
<keyword evidence="3" id="KW-1185">Reference proteome</keyword>
<gene>
    <name evidence="2" type="ORF">IEO70_04475</name>
</gene>
<accession>A0A927CTK9</accession>
<dbReference type="EMBL" id="JACXSI010000008">
    <property type="protein sequence ID" value="MBD3107613.1"/>
    <property type="molecule type" value="Genomic_DNA"/>
</dbReference>
<protein>
    <submittedName>
        <fullName evidence="2">LicD family protein</fullName>
    </submittedName>
</protein>
<evidence type="ECO:0000259" key="1">
    <source>
        <dbReference type="Pfam" id="PF04991"/>
    </source>
</evidence>
<dbReference type="InterPro" id="IPR052942">
    <property type="entry name" value="LPS_cholinephosphotransferase"/>
</dbReference>
<reference evidence="2" key="1">
    <citation type="submission" date="2020-09" db="EMBL/GenBank/DDBJ databases">
        <title>Bacillus faecalis sp. nov., a moderately halophilic bacterium isolated from cow faeces.</title>
        <authorList>
            <person name="Jiang L."/>
            <person name="Lee J."/>
        </authorList>
    </citation>
    <scope>NUCLEOTIDE SEQUENCE</scope>
    <source>
        <strain evidence="2">AGMB 02131</strain>
    </source>
</reference>
<sequence>MSTPLRELQLVELEILKDVVKICEENNLRYFLMGGTFLGAVRHKGFIPWDDDIDIAMPREDYENFFEIVDQKLHGDYIYKNFKKGNEKTIYFSRVENINFEIEDNSAIKKRIRNAWIDIFPLDGMPNNRLVRFFHKIRLLYLRVTLQYSQFSVIVNQNLPNRPLHENILIKIGKMINFERILDTEKCMNKLDIALKKYNYHNSKYVVNFMGAYKFKEMFLREIYDDTEKYEFETEQLIAPKNFNFVLSQMYGDYMTPPREDAKNKHNTKTI</sequence>
<evidence type="ECO:0000313" key="2">
    <source>
        <dbReference type="EMBL" id="MBD3107613.1"/>
    </source>
</evidence>
<evidence type="ECO:0000313" key="3">
    <source>
        <dbReference type="Proteomes" id="UP000602076"/>
    </source>
</evidence>
<organism evidence="2 3">
    <name type="scientific">Peribacillus faecalis</name>
    <dbReference type="NCBI Taxonomy" id="2772559"/>
    <lineage>
        <taxon>Bacteria</taxon>
        <taxon>Bacillati</taxon>
        <taxon>Bacillota</taxon>
        <taxon>Bacilli</taxon>
        <taxon>Bacillales</taxon>
        <taxon>Bacillaceae</taxon>
        <taxon>Peribacillus</taxon>
    </lineage>
</organism>
<dbReference type="InterPro" id="IPR007074">
    <property type="entry name" value="LicD/FKTN/FKRP_NTP_transf"/>
</dbReference>
<dbReference type="AlphaFoldDB" id="A0A927CTK9"/>
<name>A0A927CTK9_9BACI</name>
<feature type="domain" description="LicD/FKTN/FKRP nucleotidyltransferase" evidence="1">
    <location>
        <begin position="23"/>
        <end position="252"/>
    </location>
</feature>
<comment type="caution">
    <text evidence="2">The sequence shown here is derived from an EMBL/GenBank/DDBJ whole genome shotgun (WGS) entry which is preliminary data.</text>
</comment>
<dbReference type="Proteomes" id="UP000602076">
    <property type="component" value="Unassembled WGS sequence"/>
</dbReference>
<dbReference type="GO" id="GO:0009100">
    <property type="term" value="P:glycoprotein metabolic process"/>
    <property type="evidence" value="ECO:0007669"/>
    <property type="project" value="UniProtKB-ARBA"/>
</dbReference>
<dbReference type="Pfam" id="PF04991">
    <property type="entry name" value="LicD"/>
    <property type="match status" value="1"/>
</dbReference>